<dbReference type="AlphaFoldDB" id="A0A3L9MG38"/>
<keyword evidence="2" id="KW-1185">Reference proteome</keyword>
<evidence type="ECO:0008006" key="3">
    <source>
        <dbReference type="Google" id="ProtNLM"/>
    </source>
</evidence>
<sequence>MQWIGKKNNLYLSMARIEYLINNPKEVSTDDLDLLNTEIEKYPYFYSLRALKLLALKNGNDSSYEENLQITAVLSSNRKDLYNYINNITIDKHVITGESIVDNSIQQVIIEEPVSNFQEEIIEEEIIEDSFENQDIISEIESSTEVENQEENIEEDIIEDSFENQDVISEIESSTEVETQEEIIEEEVIEDSFENQDVISEIESSTEVETQEEIIEEEVIEDSFENQDVISEIESSTEVENQEENIEEDVIEDSFENQDVISEIESSTEVETQEEIIEEEVIEDSFENQDVISEIELTTEVETQEEIIEEVVIENTFENQDVISEIESTTEVENQNEIIEEDVIEDSFENQDVISEIESTTEVENQEENIEEVVIENTFENQDVISEIESNNEVETKEEIIEDVVIEDTFENQDVISEIESNNEVETKEEIIEDVVIEDTANFEASIENSLQIAEHFLQKDNEISNAVSETLDINNFVEKDQKIEQISLINRAFTNDIEVNKISKPVSNINSFEVKNTYDVVKGAPVATIKEDIIINEVIEEIIETEEIISEIEASVEIQDEKIEEILTENVIDSENTSSNNIDDFQITEEIQTTKTPPIPTEETIEIVEKSIELSETDKSVEESVSKVDFIQTNDSFSFNDWLKLPSADTMETEKEQKYQIIDEFLEKNPKITPLKKQEIPESKTETKKSNETDFSYLMTETLAQVYIDQKQYEKAIKAYKILSLKYPEKNSLFANQIKEIENLKNSK</sequence>
<comment type="caution">
    <text evidence="1">The sequence shown here is derived from an EMBL/GenBank/DDBJ whole genome shotgun (WGS) entry which is preliminary data.</text>
</comment>
<organism evidence="1 2">
    <name type="scientific">Faecalibacter macacae</name>
    <dbReference type="NCBI Taxonomy" id="1859289"/>
    <lineage>
        <taxon>Bacteria</taxon>
        <taxon>Pseudomonadati</taxon>
        <taxon>Bacteroidota</taxon>
        <taxon>Flavobacteriia</taxon>
        <taxon>Flavobacteriales</taxon>
        <taxon>Weeksellaceae</taxon>
        <taxon>Faecalibacter</taxon>
    </lineage>
</organism>
<proteinExistence type="predicted"/>
<accession>A0A3L9MG38</accession>
<evidence type="ECO:0000313" key="2">
    <source>
        <dbReference type="Proteomes" id="UP000275348"/>
    </source>
</evidence>
<gene>
    <name evidence="1" type="ORF">EAH69_03270</name>
</gene>
<name>A0A3L9MG38_9FLAO</name>
<evidence type="ECO:0000313" key="1">
    <source>
        <dbReference type="EMBL" id="RLZ11957.1"/>
    </source>
</evidence>
<dbReference type="EMBL" id="RDOJ01000003">
    <property type="protein sequence ID" value="RLZ11957.1"/>
    <property type="molecule type" value="Genomic_DNA"/>
</dbReference>
<reference evidence="1 2" key="1">
    <citation type="submission" date="2018-10" db="EMBL/GenBank/DDBJ databases">
        <authorList>
            <person name="Chen X."/>
        </authorList>
    </citation>
    <scope>NUCLEOTIDE SEQUENCE [LARGE SCALE GENOMIC DNA]</scope>
    <source>
        <strain evidence="1 2">YIM 102668</strain>
    </source>
</reference>
<dbReference type="Proteomes" id="UP000275348">
    <property type="component" value="Unassembled WGS sequence"/>
</dbReference>
<protein>
    <recommendedName>
        <fullName evidence="3">Tetratricopeptide repeat protein</fullName>
    </recommendedName>
</protein>